<organism evidence="1 2">
    <name type="scientific">Penicillium desertorum</name>
    <dbReference type="NCBI Taxonomy" id="1303715"/>
    <lineage>
        <taxon>Eukaryota</taxon>
        <taxon>Fungi</taxon>
        <taxon>Dikarya</taxon>
        <taxon>Ascomycota</taxon>
        <taxon>Pezizomycotina</taxon>
        <taxon>Eurotiomycetes</taxon>
        <taxon>Eurotiomycetidae</taxon>
        <taxon>Eurotiales</taxon>
        <taxon>Aspergillaceae</taxon>
        <taxon>Penicillium</taxon>
    </lineage>
</organism>
<accession>A0A9W9XC36</accession>
<reference evidence="1" key="1">
    <citation type="submission" date="2022-12" db="EMBL/GenBank/DDBJ databases">
        <authorList>
            <person name="Petersen C."/>
        </authorList>
    </citation>
    <scope>NUCLEOTIDE SEQUENCE</scope>
    <source>
        <strain evidence="1">IBT 17660</strain>
    </source>
</reference>
<proteinExistence type="predicted"/>
<name>A0A9W9XC36_9EURO</name>
<reference evidence="1" key="2">
    <citation type="journal article" date="2023" name="IMA Fungus">
        <title>Comparative genomic study of the Penicillium genus elucidates a diverse pangenome and 15 lateral gene transfer events.</title>
        <authorList>
            <person name="Petersen C."/>
            <person name="Sorensen T."/>
            <person name="Nielsen M.R."/>
            <person name="Sondergaard T.E."/>
            <person name="Sorensen J.L."/>
            <person name="Fitzpatrick D.A."/>
            <person name="Frisvad J.C."/>
            <person name="Nielsen K.L."/>
        </authorList>
    </citation>
    <scope>NUCLEOTIDE SEQUENCE</scope>
    <source>
        <strain evidence="1">IBT 17660</strain>
    </source>
</reference>
<keyword evidence="2" id="KW-1185">Reference proteome</keyword>
<gene>
    <name evidence="1" type="ORF">N7530_002241</name>
</gene>
<evidence type="ECO:0000313" key="2">
    <source>
        <dbReference type="Proteomes" id="UP001147760"/>
    </source>
</evidence>
<dbReference type="Proteomes" id="UP001147760">
    <property type="component" value="Unassembled WGS sequence"/>
</dbReference>
<sequence length="155" mass="17623">MRIEQCAEFWGLGLFYLGMRSKFTKIIISSQTDLSRFATASFSQFEKKLTRDPQGEGSLISKHQYFPDFLDASFLRELSSIPYSDDAFTGFSRDGDVEIEQHAGSTNLQDILMQPNAMPMISDGLLGYMDNFNWMEINWEEMSSWVAAESELAGL</sequence>
<dbReference type="AlphaFoldDB" id="A0A9W9XC36"/>
<comment type="caution">
    <text evidence="1">The sequence shown here is derived from an EMBL/GenBank/DDBJ whole genome shotgun (WGS) entry which is preliminary data.</text>
</comment>
<evidence type="ECO:0000313" key="1">
    <source>
        <dbReference type="EMBL" id="KAJ5487941.1"/>
    </source>
</evidence>
<dbReference type="EMBL" id="JAPWDO010000001">
    <property type="protein sequence ID" value="KAJ5487941.1"/>
    <property type="molecule type" value="Genomic_DNA"/>
</dbReference>
<protein>
    <submittedName>
        <fullName evidence="1">Uncharacterized protein</fullName>
    </submittedName>
</protein>